<dbReference type="InterPro" id="IPR055344">
    <property type="entry name" value="SecD_SecF_C_bact"/>
</dbReference>
<dbReference type="InterPro" id="IPR048631">
    <property type="entry name" value="SecD_1st"/>
</dbReference>
<dbReference type="RefSeq" id="WP_346336929.1">
    <property type="nucleotide sequence ID" value="NZ_JBBYXI010000002.1"/>
</dbReference>
<evidence type="ECO:0000256" key="4">
    <source>
        <dbReference type="ARBA" id="ARBA00022692"/>
    </source>
</evidence>
<evidence type="ECO:0000313" key="13">
    <source>
        <dbReference type="EMBL" id="MEN3930908.1"/>
    </source>
</evidence>
<dbReference type="Gene3D" id="3.30.1360.200">
    <property type="match status" value="1"/>
</dbReference>
<evidence type="ECO:0000256" key="5">
    <source>
        <dbReference type="ARBA" id="ARBA00022927"/>
    </source>
</evidence>
<evidence type="ECO:0000313" key="14">
    <source>
        <dbReference type="Proteomes" id="UP001418637"/>
    </source>
</evidence>
<keyword evidence="4 9" id="KW-0812">Transmembrane</keyword>
<protein>
    <recommendedName>
        <fullName evidence="9">Protein translocase subunit SecD</fullName>
    </recommendedName>
</protein>
<dbReference type="Pfam" id="PF22599">
    <property type="entry name" value="SecDF_P1_head"/>
    <property type="match status" value="1"/>
</dbReference>
<dbReference type="NCBIfam" id="TIGR01129">
    <property type="entry name" value="secD"/>
    <property type="match status" value="1"/>
</dbReference>
<dbReference type="InterPro" id="IPR001036">
    <property type="entry name" value="Acrflvin-R"/>
</dbReference>
<dbReference type="Proteomes" id="UP001418637">
    <property type="component" value="Unassembled WGS sequence"/>
</dbReference>
<dbReference type="Gene3D" id="1.20.1640.10">
    <property type="entry name" value="Multidrug efflux transporter AcrB transmembrane domain"/>
    <property type="match status" value="1"/>
</dbReference>
<keyword evidence="5 9" id="KW-0653">Protein transport</keyword>
<dbReference type="PRINTS" id="PR00702">
    <property type="entry name" value="ACRIFLAVINRP"/>
</dbReference>
<dbReference type="InterPro" id="IPR054384">
    <property type="entry name" value="SecDF_P1_head"/>
</dbReference>
<feature type="domain" description="Protein export membrane protein SecD/SecF C-terminal" evidence="10">
    <location>
        <begin position="355"/>
        <end position="526"/>
    </location>
</feature>
<comment type="function">
    <text evidence="9">Part of the Sec protein translocase complex. Interacts with the SecYEG preprotein conducting channel. SecDF uses the proton motive force (PMF) to complete protein translocation after the ATP-dependent function of SecA.</text>
</comment>
<dbReference type="InterPro" id="IPR048634">
    <property type="entry name" value="SecD_SecF_C"/>
</dbReference>
<dbReference type="Pfam" id="PF21760">
    <property type="entry name" value="SecD_1st"/>
    <property type="match status" value="1"/>
</dbReference>
<dbReference type="InterPro" id="IPR022813">
    <property type="entry name" value="SecD/SecF_arch_bac"/>
</dbReference>
<feature type="transmembrane region" description="Helical" evidence="9">
    <location>
        <begin position="468"/>
        <end position="493"/>
    </location>
</feature>
<evidence type="ECO:0000256" key="6">
    <source>
        <dbReference type="ARBA" id="ARBA00022989"/>
    </source>
</evidence>
<gene>
    <name evidence="9 13" type="primary">secD</name>
    <name evidence="13" type="ORF">WJT86_07535</name>
</gene>
<dbReference type="PANTHER" id="PTHR30081">
    <property type="entry name" value="PROTEIN-EXPORT MEMBRANE PROTEIN SEC"/>
    <property type="match status" value="1"/>
</dbReference>
<name>A0ABV0BJZ0_9HYPH</name>
<keyword evidence="14" id="KW-1185">Reference proteome</keyword>
<keyword evidence="6 9" id="KW-1133">Transmembrane helix</keyword>
<keyword evidence="3 9" id="KW-1003">Cell membrane</keyword>
<feature type="domain" description="Protein translocase subunit SecDF P1" evidence="11">
    <location>
        <begin position="176"/>
        <end position="232"/>
    </location>
</feature>
<dbReference type="NCBIfam" id="TIGR00916">
    <property type="entry name" value="2A0604s01"/>
    <property type="match status" value="1"/>
</dbReference>
<keyword evidence="8 9" id="KW-0472">Membrane</keyword>
<dbReference type="Pfam" id="PF07549">
    <property type="entry name" value="Sec_GG"/>
    <property type="match status" value="1"/>
</dbReference>
<dbReference type="InterPro" id="IPR022646">
    <property type="entry name" value="SecD/SecF_CS"/>
</dbReference>
<sequence>MLRFSKWKLFSTIAVILVGLLLAFPSTMDEKGREAFMNSLPGWVPHWLVPQRAIVLGLDLQGGSHVLLEIDSNDLIRGRSGMVAQLRDDVRNIIRSERVALEGGIQTLPRGVQIRLAQSADQERVLKKIRETIPQDIGGAFSGGPKNIDVTVTPEGAIQLNYTDEGINDRIRRVVGQAIEVVRKRIDFGGTTEPNIQRQGNDRILVQVPGLQDPQKLMEVLGKTAKLEFRFVARQGDTDIDMLPSDDYGGQPMPVERRIIVSGEDLIDSQVGFDQQTNEPNVTFKFNARGAQRFGQATTEGVGRNLAIVLDNRVISAPTVNTPITGGNGVITGRYTTETANELALLLRSGALPAKLTIVEERTVGPGLGQDSIEAGKKATLVAAVFVVIFMFATYGIFGLFANIALIVHVGLILGLMSVLEATMTLPGIAGIVLTIGTAVDSNVLIYERIREEYHEGRTIVNSIEAGFHRAFATIIDSNSTMAIAALILFFLGSGPVRGFAVVFILGILTTVITAVTLTRMMIAAWYSWVRPKSIPF</sequence>
<dbReference type="HAMAP" id="MF_01463_B">
    <property type="entry name" value="SecD_B"/>
    <property type="match status" value="1"/>
</dbReference>
<dbReference type="Pfam" id="PF02355">
    <property type="entry name" value="SecD_SecF_C"/>
    <property type="match status" value="1"/>
</dbReference>
<comment type="caution">
    <text evidence="9">Lacks conserved residue(s) required for the propagation of feature annotation.</text>
</comment>
<evidence type="ECO:0000256" key="1">
    <source>
        <dbReference type="ARBA" id="ARBA00004651"/>
    </source>
</evidence>
<organism evidence="13 14">
    <name type="scientific">Hohaiivirga grylli</name>
    <dbReference type="NCBI Taxonomy" id="3133970"/>
    <lineage>
        <taxon>Bacteria</taxon>
        <taxon>Pseudomonadati</taxon>
        <taxon>Pseudomonadota</taxon>
        <taxon>Alphaproteobacteria</taxon>
        <taxon>Hyphomicrobiales</taxon>
        <taxon>Methylobacteriaceae</taxon>
        <taxon>Hohaiivirga</taxon>
    </lineage>
</organism>
<dbReference type="Gene3D" id="3.30.70.3400">
    <property type="match status" value="2"/>
</dbReference>
<dbReference type="SUPFAM" id="SSF82866">
    <property type="entry name" value="Multidrug efflux transporter AcrB transmembrane domain"/>
    <property type="match status" value="1"/>
</dbReference>
<comment type="subcellular location">
    <subcellularLocation>
        <location evidence="1 9">Cell membrane</location>
        <topology evidence="1 9">Multi-pass membrane protein</topology>
    </subcellularLocation>
</comment>
<evidence type="ECO:0000259" key="11">
    <source>
        <dbReference type="Pfam" id="PF21760"/>
    </source>
</evidence>
<evidence type="ECO:0000256" key="8">
    <source>
        <dbReference type="ARBA" id="ARBA00023136"/>
    </source>
</evidence>
<keyword evidence="2 9" id="KW-0813">Transport</keyword>
<reference evidence="13 14" key="1">
    <citation type="submission" date="2024-04" db="EMBL/GenBank/DDBJ databases">
        <title>A novel species isolated from cricket.</title>
        <authorList>
            <person name="Wang H.-C."/>
        </authorList>
    </citation>
    <scope>NUCLEOTIDE SEQUENCE [LARGE SCALE GENOMIC DNA]</scope>
    <source>
        <strain evidence="13 14">WL0021</strain>
    </source>
</reference>
<evidence type="ECO:0000256" key="2">
    <source>
        <dbReference type="ARBA" id="ARBA00022448"/>
    </source>
</evidence>
<evidence type="ECO:0000259" key="12">
    <source>
        <dbReference type="Pfam" id="PF22599"/>
    </source>
</evidence>
<feature type="transmembrane region" description="Helical" evidence="9">
    <location>
        <begin position="499"/>
        <end position="523"/>
    </location>
</feature>
<proteinExistence type="inferred from homology"/>
<comment type="similarity">
    <text evidence="9">Belongs to the SecD/SecF family. SecD subfamily.</text>
</comment>
<dbReference type="InterPro" id="IPR005791">
    <property type="entry name" value="SecD"/>
</dbReference>
<feature type="domain" description="SecDF P1 head subdomain" evidence="12">
    <location>
        <begin position="243"/>
        <end position="354"/>
    </location>
</feature>
<evidence type="ECO:0000256" key="7">
    <source>
        <dbReference type="ARBA" id="ARBA00023010"/>
    </source>
</evidence>
<evidence type="ECO:0000256" key="9">
    <source>
        <dbReference type="HAMAP-Rule" id="MF_01463"/>
    </source>
</evidence>
<comment type="subunit">
    <text evidence="9">Forms a complex with SecF. Part of the essential Sec protein translocation apparatus which comprises SecA, SecYEG and auxiliary proteins SecDF-YajC and YidC.</text>
</comment>
<keyword evidence="7 9" id="KW-0811">Translocation</keyword>
<accession>A0ABV0BJZ0</accession>
<evidence type="ECO:0000259" key="10">
    <source>
        <dbReference type="Pfam" id="PF02355"/>
    </source>
</evidence>
<evidence type="ECO:0000256" key="3">
    <source>
        <dbReference type="ARBA" id="ARBA00022475"/>
    </source>
</evidence>
<dbReference type="EMBL" id="JBBYXI010000002">
    <property type="protein sequence ID" value="MEN3930908.1"/>
    <property type="molecule type" value="Genomic_DNA"/>
</dbReference>
<comment type="caution">
    <text evidence="13">The sequence shown here is derived from an EMBL/GenBank/DDBJ whole genome shotgun (WGS) entry which is preliminary data.</text>
</comment>
<dbReference type="PANTHER" id="PTHR30081:SF1">
    <property type="entry name" value="PROTEIN TRANSLOCASE SUBUNIT SECD"/>
    <property type="match status" value="1"/>
</dbReference>
<feature type="transmembrane region" description="Helical" evidence="9">
    <location>
        <begin position="379"/>
        <end position="397"/>
    </location>
</feature>